<evidence type="ECO:0000256" key="1">
    <source>
        <dbReference type="ARBA" id="ARBA00006832"/>
    </source>
</evidence>
<feature type="compositionally biased region" description="Acidic residues" evidence="2">
    <location>
        <begin position="298"/>
        <end position="313"/>
    </location>
</feature>
<feature type="compositionally biased region" description="Pro residues" evidence="2">
    <location>
        <begin position="656"/>
        <end position="666"/>
    </location>
</feature>
<feature type="compositionally biased region" description="Basic and acidic residues" evidence="2">
    <location>
        <begin position="546"/>
        <end position="556"/>
    </location>
</feature>
<feature type="compositionally biased region" description="Basic and acidic residues" evidence="2">
    <location>
        <begin position="433"/>
        <end position="460"/>
    </location>
</feature>
<evidence type="ECO:0000313" key="5">
    <source>
        <dbReference type="Proteomes" id="UP000267821"/>
    </source>
</evidence>
<dbReference type="GO" id="GO:0005634">
    <property type="term" value="C:nucleus"/>
    <property type="evidence" value="ECO:0007669"/>
    <property type="project" value="TreeGrafter"/>
</dbReference>
<gene>
    <name evidence="4" type="ORF">L211DRAFT_849312</name>
</gene>
<feature type="region of interest" description="Disordered" evidence="2">
    <location>
        <begin position="525"/>
        <end position="570"/>
    </location>
</feature>
<dbReference type="Pfam" id="PF05764">
    <property type="entry name" value="YL1"/>
    <property type="match status" value="1"/>
</dbReference>
<evidence type="ECO:0000256" key="2">
    <source>
        <dbReference type="SAM" id="MobiDB-lite"/>
    </source>
</evidence>
<dbReference type="InterPro" id="IPR046757">
    <property type="entry name" value="YL1_N"/>
</dbReference>
<dbReference type="PANTHER" id="PTHR13275:SF4">
    <property type="entry name" value="VACUOLAR PROTEIN SORTING-ASSOCIATED PROTEIN 72 HOMOLOG"/>
    <property type="match status" value="1"/>
</dbReference>
<evidence type="ECO:0000259" key="3">
    <source>
        <dbReference type="SMART" id="SM00993"/>
    </source>
</evidence>
<dbReference type="InParanoid" id="A0A3N4LU69"/>
<comment type="similarity">
    <text evidence="1">Belongs to the VPS72/YL1 family.</text>
</comment>
<evidence type="ECO:0000313" key="4">
    <source>
        <dbReference type="EMBL" id="RPB24191.1"/>
    </source>
</evidence>
<feature type="region of interest" description="Disordered" evidence="2">
    <location>
        <begin position="433"/>
        <end position="465"/>
    </location>
</feature>
<accession>A0A3N4LU69</accession>
<dbReference type="PANTHER" id="PTHR13275">
    <property type="entry name" value="YL-1 PROTEIN TRANSCRIPTION FACTOR-LIKE 1"/>
    <property type="match status" value="1"/>
</dbReference>
<organism evidence="4 5">
    <name type="scientific">Terfezia boudieri ATCC MYA-4762</name>
    <dbReference type="NCBI Taxonomy" id="1051890"/>
    <lineage>
        <taxon>Eukaryota</taxon>
        <taxon>Fungi</taxon>
        <taxon>Dikarya</taxon>
        <taxon>Ascomycota</taxon>
        <taxon>Pezizomycotina</taxon>
        <taxon>Pezizomycetes</taxon>
        <taxon>Pezizales</taxon>
        <taxon>Pezizaceae</taxon>
        <taxon>Terfezia</taxon>
    </lineage>
</organism>
<proteinExistence type="inferred from homology"/>
<feature type="compositionally biased region" description="Basic and acidic residues" evidence="2">
    <location>
        <begin position="314"/>
        <end position="326"/>
    </location>
</feature>
<feature type="region of interest" description="Disordered" evidence="2">
    <location>
        <begin position="643"/>
        <end position="669"/>
    </location>
</feature>
<dbReference type="OrthoDB" id="3942062at2759"/>
<dbReference type="SMART" id="SM00993">
    <property type="entry name" value="YL1_C"/>
    <property type="match status" value="1"/>
</dbReference>
<dbReference type="Pfam" id="PF08265">
    <property type="entry name" value="YL1_C"/>
    <property type="match status" value="1"/>
</dbReference>
<sequence length="770" mass="86607">MEIGMKTMGVWGFLSRMLKELYDVRKWMMNRTQYTWLIEHLDTGSQYNGMAKVFEDRLSKSIRGVPKPHQIIPIRFRLPSPPCLPSHIFSPLKLQDGLVPSMAFWKVYAASGVNMPPASTFQRLETASHLTSSHSGSWTPAIRDTPPGNLKRQWQFWGNLHHHFSQFQESTETNVGKCETYAPGGLAAWRPPYRRDSRPKRKNSPVLDLAASDISETELDALSNPDENDEALGKVPVVESLVAGRQKRSTAGNRLATLLDKEASKDDDLELLFAEVEDDIEFEAEDGEGGLSDVQLESSDEDEGEGGEGQEDLSGERELQAEARAEKAKKRKAPETFFKPSRNTAVLKKKVTIVEADLEAVTPTVDGQLTPSEAALNRHRKKSERISWIPTEGPTRISSRKLSVKNREVTHHRLKESEARRLHTIALMEAAAKKKEKENPKREMTQAERLEEAKKTEAMNKKSLNKWEQSEAARVEHQRLKLAALHSRNLNGAVIRWWSGQAEWDEKGRLVRVGKKLIEEVQEVKEKEKEKKNKGGRPRGKSQKNVQDHPELEKKTSGQTTEDEIEWKSVGPSSATISNAVLSITQQQPVQAPLDVDPSGSRQMPILTDLTIDSQPKPHGLPPTLSTDTPLLDGILYYASLSEDPSKQTPTTKPAEPAPNPPPPKPEYSTRNLIILQNFEEPQVQTRESLTKTLFPNHAVKREKPHHDICYITSELARFRDPQTGIPYANIWAYKQIQRIRSGQVRWSSLLEAYVGPGDEAAKGVPDGFL</sequence>
<dbReference type="STRING" id="1051890.A0A3N4LU69"/>
<feature type="region of interest" description="Disordered" evidence="2">
    <location>
        <begin position="283"/>
        <end position="334"/>
    </location>
</feature>
<reference evidence="4 5" key="1">
    <citation type="journal article" date="2018" name="Nat. Ecol. Evol.">
        <title>Pezizomycetes genomes reveal the molecular basis of ectomycorrhizal truffle lifestyle.</title>
        <authorList>
            <person name="Murat C."/>
            <person name="Payen T."/>
            <person name="Noel B."/>
            <person name="Kuo A."/>
            <person name="Morin E."/>
            <person name="Chen J."/>
            <person name="Kohler A."/>
            <person name="Krizsan K."/>
            <person name="Balestrini R."/>
            <person name="Da Silva C."/>
            <person name="Montanini B."/>
            <person name="Hainaut M."/>
            <person name="Levati E."/>
            <person name="Barry K.W."/>
            <person name="Belfiori B."/>
            <person name="Cichocki N."/>
            <person name="Clum A."/>
            <person name="Dockter R.B."/>
            <person name="Fauchery L."/>
            <person name="Guy J."/>
            <person name="Iotti M."/>
            <person name="Le Tacon F."/>
            <person name="Lindquist E.A."/>
            <person name="Lipzen A."/>
            <person name="Malagnac F."/>
            <person name="Mello A."/>
            <person name="Molinier V."/>
            <person name="Miyauchi S."/>
            <person name="Poulain J."/>
            <person name="Riccioni C."/>
            <person name="Rubini A."/>
            <person name="Sitrit Y."/>
            <person name="Splivallo R."/>
            <person name="Traeger S."/>
            <person name="Wang M."/>
            <person name="Zifcakova L."/>
            <person name="Wipf D."/>
            <person name="Zambonelli A."/>
            <person name="Paolocci F."/>
            <person name="Nowrousian M."/>
            <person name="Ottonello S."/>
            <person name="Baldrian P."/>
            <person name="Spatafora J.W."/>
            <person name="Henrissat B."/>
            <person name="Nagy L.G."/>
            <person name="Aury J.M."/>
            <person name="Wincker P."/>
            <person name="Grigoriev I.V."/>
            <person name="Bonfante P."/>
            <person name="Martin F.M."/>
        </authorList>
    </citation>
    <scope>NUCLEOTIDE SEQUENCE [LARGE SCALE GENOMIC DNA]</scope>
    <source>
        <strain evidence="4 5">ATCC MYA-4762</strain>
    </source>
</reference>
<dbReference type="Proteomes" id="UP000267821">
    <property type="component" value="Unassembled WGS sequence"/>
</dbReference>
<name>A0A3N4LU69_9PEZI</name>
<dbReference type="AlphaFoldDB" id="A0A3N4LU69"/>
<dbReference type="InterPro" id="IPR013272">
    <property type="entry name" value="Vps72/YL1_C"/>
</dbReference>
<dbReference type="EMBL" id="ML121543">
    <property type="protein sequence ID" value="RPB24191.1"/>
    <property type="molecule type" value="Genomic_DNA"/>
</dbReference>
<protein>
    <submittedName>
        <fullName evidence="4">YL1-domain-containing protein</fullName>
    </submittedName>
</protein>
<keyword evidence="5" id="KW-1185">Reference proteome</keyword>
<feature type="domain" description="Vps72/YL1 C-terminal" evidence="3">
    <location>
        <begin position="708"/>
        <end position="737"/>
    </location>
</feature>